<organism evidence="2 3">
    <name type="scientific">Halarcobacter anaerophilus</name>
    <dbReference type="NCBI Taxonomy" id="877500"/>
    <lineage>
        <taxon>Bacteria</taxon>
        <taxon>Pseudomonadati</taxon>
        <taxon>Campylobacterota</taxon>
        <taxon>Epsilonproteobacteria</taxon>
        <taxon>Campylobacterales</taxon>
        <taxon>Arcobacteraceae</taxon>
        <taxon>Halarcobacter</taxon>
    </lineage>
</organism>
<dbReference type="CDD" id="cd01045">
    <property type="entry name" value="Ferritin_like_AB"/>
    <property type="match status" value="1"/>
</dbReference>
<dbReference type="InterPro" id="IPR003251">
    <property type="entry name" value="Rr_diiron-bd_dom"/>
</dbReference>
<protein>
    <recommendedName>
        <fullName evidence="1">Rubrerythrin diiron-binding domain-containing protein</fullName>
    </recommendedName>
</protein>
<dbReference type="Gene3D" id="1.20.1260.10">
    <property type="match status" value="1"/>
</dbReference>
<dbReference type="EMBL" id="PDKO01000004">
    <property type="protein sequence ID" value="RXJ63303.1"/>
    <property type="molecule type" value="Genomic_DNA"/>
</dbReference>
<feature type="domain" description="Rubrerythrin diiron-binding" evidence="1">
    <location>
        <begin position="5"/>
        <end position="138"/>
    </location>
</feature>
<accession>A0A4Q0Y117</accession>
<dbReference type="STRING" id="877500.GCA_000935065_00526"/>
<gene>
    <name evidence="2" type="ORF">CRV06_06400</name>
</gene>
<dbReference type="PANTHER" id="PTHR33531:SF7">
    <property type="entry name" value="HYPOTHETICAL MEMBRANE PROTEIN, CONSERVED"/>
    <property type="match status" value="1"/>
</dbReference>
<evidence type="ECO:0000259" key="1">
    <source>
        <dbReference type="Pfam" id="PF02915"/>
    </source>
</evidence>
<dbReference type="SUPFAM" id="SSF47240">
    <property type="entry name" value="Ferritin-like"/>
    <property type="match status" value="1"/>
</dbReference>
<evidence type="ECO:0000313" key="2">
    <source>
        <dbReference type="EMBL" id="RXJ63303.1"/>
    </source>
</evidence>
<dbReference type="InterPro" id="IPR012347">
    <property type="entry name" value="Ferritin-like"/>
</dbReference>
<dbReference type="Pfam" id="PF02915">
    <property type="entry name" value="Rubrerythrin"/>
    <property type="match status" value="1"/>
</dbReference>
<proteinExistence type="predicted"/>
<sequence>MNVYEYAMKVEKEGESYYRQMAEKAENSGLKRIFTMLADEEVKHYNIFRNMMKNEDMDLDKLDLITDTETIFKTLNEERDNVNLDSEHIQYYKEAIDREDNSFDFYASKAKELENKKEKEIFLQIANEEKKHKRVLEEIVLYLEEPASWVACAEF</sequence>
<reference evidence="2 3" key="1">
    <citation type="submission" date="2017-10" db="EMBL/GenBank/DDBJ databases">
        <title>Genomics of the genus Arcobacter.</title>
        <authorList>
            <person name="Perez-Cataluna A."/>
            <person name="Figueras M.J."/>
        </authorList>
    </citation>
    <scope>NUCLEOTIDE SEQUENCE [LARGE SCALE GENOMIC DNA]</scope>
    <source>
        <strain evidence="2 3">DSM 24636</strain>
    </source>
</reference>
<dbReference type="GO" id="GO:0046872">
    <property type="term" value="F:metal ion binding"/>
    <property type="evidence" value="ECO:0007669"/>
    <property type="project" value="InterPro"/>
</dbReference>
<dbReference type="Proteomes" id="UP000290191">
    <property type="component" value="Unassembled WGS sequence"/>
</dbReference>
<comment type="caution">
    <text evidence="2">The sequence shown here is derived from an EMBL/GenBank/DDBJ whole genome shotgun (WGS) entry which is preliminary data.</text>
</comment>
<dbReference type="RefSeq" id="WP_044415372.1">
    <property type="nucleotide sequence ID" value="NZ_CP041070.1"/>
</dbReference>
<name>A0A4Q0Y117_9BACT</name>
<dbReference type="InterPro" id="IPR009078">
    <property type="entry name" value="Ferritin-like_SF"/>
</dbReference>
<dbReference type="AlphaFoldDB" id="A0A4Q0Y117"/>
<keyword evidence="3" id="KW-1185">Reference proteome</keyword>
<dbReference type="GO" id="GO:0016491">
    <property type="term" value="F:oxidoreductase activity"/>
    <property type="evidence" value="ECO:0007669"/>
    <property type="project" value="InterPro"/>
</dbReference>
<dbReference type="OrthoDB" id="9792569at2"/>
<evidence type="ECO:0000313" key="3">
    <source>
        <dbReference type="Proteomes" id="UP000290191"/>
    </source>
</evidence>
<dbReference type="PANTHER" id="PTHR33531">
    <property type="entry name" value="RUBRERYTHRIN SUBFAMILY"/>
    <property type="match status" value="1"/>
</dbReference>